<evidence type="ECO:0000256" key="4">
    <source>
        <dbReference type="ARBA" id="ARBA00009506"/>
    </source>
</evidence>
<evidence type="ECO:0000256" key="3">
    <source>
        <dbReference type="ARBA" id="ARBA00004906"/>
    </source>
</evidence>
<evidence type="ECO:0000256" key="14">
    <source>
        <dbReference type="ARBA" id="ARBA00023204"/>
    </source>
</evidence>
<dbReference type="InterPro" id="IPR003034">
    <property type="entry name" value="SAP_dom"/>
</dbReference>
<keyword evidence="10 19" id="KW-0863">Zinc-finger</keyword>
<accession>A0A2H3JF75</accession>
<dbReference type="Proteomes" id="UP000218811">
    <property type="component" value="Unassembled WGS sequence"/>
</dbReference>
<comment type="pathway">
    <text evidence="3">Protein modification; protein ubiquitination.</text>
</comment>
<evidence type="ECO:0000256" key="15">
    <source>
        <dbReference type="ARBA" id="ARBA00023242"/>
    </source>
</evidence>
<dbReference type="GO" id="GO:0005634">
    <property type="term" value="C:nucleus"/>
    <property type="evidence" value="ECO:0007669"/>
    <property type="project" value="UniProtKB-SubCell"/>
</dbReference>
<evidence type="ECO:0000259" key="23">
    <source>
        <dbReference type="PROSITE" id="PS50800"/>
    </source>
</evidence>
<evidence type="ECO:0000259" key="22">
    <source>
        <dbReference type="PROSITE" id="PS50089"/>
    </source>
</evidence>
<name>A0A2H3JF75_WOLCO</name>
<feature type="compositionally biased region" description="Basic and acidic residues" evidence="21">
    <location>
        <begin position="403"/>
        <end position="413"/>
    </location>
</feature>
<dbReference type="Gene3D" id="3.30.160.60">
    <property type="entry name" value="Classic Zinc Finger"/>
    <property type="match status" value="1"/>
</dbReference>
<feature type="compositionally biased region" description="Low complexity" evidence="21">
    <location>
        <begin position="180"/>
        <end position="191"/>
    </location>
</feature>
<dbReference type="UniPathway" id="UPA00143"/>
<keyword evidence="14 20" id="KW-0234">DNA repair</keyword>
<keyword evidence="8" id="KW-0479">Metal-binding</keyword>
<evidence type="ECO:0000256" key="19">
    <source>
        <dbReference type="PROSITE-ProRule" id="PRU00175"/>
    </source>
</evidence>
<evidence type="ECO:0000256" key="18">
    <source>
        <dbReference type="ARBA" id="ARBA00082369"/>
    </source>
</evidence>
<dbReference type="GO" id="GO:0006301">
    <property type="term" value="P:DNA damage tolerance"/>
    <property type="evidence" value="ECO:0007669"/>
    <property type="project" value="InterPro"/>
</dbReference>
<dbReference type="InterPro" id="IPR013083">
    <property type="entry name" value="Znf_RING/FYVE/PHD"/>
</dbReference>
<evidence type="ECO:0000256" key="6">
    <source>
        <dbReference type="ARBA" id="ARBA00015551"/>
    </source>
</evidence>
<dbReference type="InterPro" id="IPR001841">
    <property type="entry name" value="Znf_RING"/>
</dbReference>
<dbReference type="InterPro" id="IPR006642">
    <property type="entry name" value="Rad18_UBZ4"/>
</dbReference>
<evidence type="ECO:0000256" key="7">
    <source>
        <dbReference type="ARBA" id="ARBA00022679"/>
    </source>
</evidence>
<comment type="similarity">
    <text evidence="4">Belongs to the RAD18 family.</text>
</comment>
<keyword evidence="12" id="KW-0862">Zinc</keyword>
<evidence type="ECO:0000256" key="21">
    <source>
        <dbReference type="SAM" id="MobiDB-lite"/>
    </source>
</evidence>
<dbReference type="SMART" id="SM00734">
    <property type="entry name" value="ZnF_Rad18"/>
    <property type="match status" value="1"/>
</dbReference>
<evidence type="ECO:0000256" key="5">
    <source>
        <dbReference type="ARBA" id="ARBA00012483"/>
    </source>
</evidence>
<protein>
    <recommendedName>
        <fullName evidence="6">Postreplication repair E3 ubiquitin-protein ligase RAD18</fullName>
        <ecNumber evidence="5">2.3.2.27</ecNumber>
    </recommendedName>
    <alternativeName>
        <fullName evidence="17">Postreplication repair E3 ubiquitin-protein ligase rad18</fullName>
    </alternativeName>
    <alternativeName>
        <fullName evidence="16 18">RING-type E3 ubiquitin transferase RAD18</fullName>
    </alternativeName>
</protein>
<evidence type="ECO:0000256" key="11">
    <source>
        <dbReference type="ARBA" id="ARBA00022786"/>
    </source>
</evidence>
<evidence type="ECO:0000256" key="9">
    <source>
        <dbReference type="ARBA" id="ARBA00022763"/>
    </source>
</evidence>
<keyword evidence="11" id="KW-0833">Ubl conjugation pathway</keyword>
<sequence>MVATDLQSLLDAPDAHDPTDFPPQDVAPGLRLLDDSLRCSVCRDFYDAPMSINCGHSFCSLCIRQALDAKQECPSCRQPATEAHLRKNTAAESAVKAWSESREFILRLSKAEERRHVGDLPAANGSSGHEDSEQRPRKRQRTLSEEDSDAEVEYLGGTSPYFSSRGSATNSHIRAQETGLPSKSQSQSDSPLSEHRSPNSSSVVECPLCQRRVPLESINQHIDSGCTLTPSAGGPSSSRPHASRAGSRDKDKQKAQWTKLFDGGSGAAPPSRRSKEKQKERASEAGEAEYLPKVAYATLKDRRLQEMLAEHGLPTAGDRAAWERRHQKWVTLYNANADRAPADQQSPAQLKRALKRWEDGLRAANARRAAADVDAGAHQRANSAAFRELVEAARPKKAAGTGREGRAGEDGRETTGMQDNSLIIVQRTLDVRKHNLED</sequence>
<feature type="domain" description="SAP" evidence="23">
    <location>
        <begin position="296"/>
        <end position="330"/>
    </location>
</feature>
<dbReference type="EMBL" id="KB467942">
    <property type="protein sequence ID" value="PCH38443.1"/>
    <property type="molecule type" value="Genomic_DNA"/>
</dbReference>
<keyword evidence="15" id="KW-0539">Nucleus</keyword>
<evidence type="ECO:0000256" key="20">
    <source>
        <dbReference type="PROSITE-ProRule" id="PRU01256"/>
    </source>
</evidence>
<feature type="region of interest" description="Disordered" evidence="21">
    <location>
        <begin position="116"/>
        <end position="203"/>
    </location>
</feature>
<dbReference type="OMA" id="AKSEYEP"/>
<evidence type="ECO:0000256" key="13">
    <source>
        <dbReference type="ARBA" id="ARBA00023125"/>
    </source>
</evidence>
<dbReference type="PROSITE" id="PS50800">
    <property type="entry name" value="SAP"/>
    <property type="match status" value="1"/>
</dbReference>
<feature type="region of interest" description="Disordered" evidence="21">
    <location>
        <begin position="224"/>
        <end position="286"/>
    </location>
</feature>
<dbReference type="GO" id="GO:0008270">
    <property type="term" value="F:zinc ion binding"/>
    <property type="evidence" value="ECO:0007669"/>
    <property type="project" value="UniProtKB-KW"/>
</dbReference>
<feature type="region of interest" description="Disordered" evidence="21">
    <location>
        <begin position="393"/>
        <end position="420"/>
    </location>
</feature>
<dbReference type="GO" id="GO:0006513">
    <property type="term" value="P:protein monoubiquitination"/>
    <property type="evidence" value="ECO:0007669"/>
    <property type="project" value="InterPro"/>
</dbReference>
<evidence type="ECO:0000256" key="16">
    <source>
        <dbReference type="ARBA" id="ARBA00031783"/>
    </source>
</evidence>
<feature type="domain" description="UBZ4-type" evidence="24">
    <location>
        <begin position="203"/>
        <end position="231"/>
    </location>
</feature>
<comment type="subcellular location">
    <subcellularLocation>
        <location evidence="2">Nucleus</location>
    </subcellularLocation>
</comment>
<dbReference type="PROSITE" id="PS51908">
    <property type="entry name" value="ZF_UBZ4"/>
    <property type="match status" value="1"/>
</dbReference>
<dbReference type="GO" id="GO:0097505">
    <property type="term" value="C:Rad6-Rad18 complex"/>
    <property type="evidence" value="ECO:0007669"/>
    <property type="project" value="TreeGrafter"/>
</dbReference>
<feature type="domain" description="RING-type" evidence="22">
    <location>
        <begin position="39"/>
        <end position="77"/>
    </location>
</feature>
<feature type="compositionally biased region" description="Polar residues" evidence="21">
    <location>
        <begin position="160"/>
        <end position="173"/>
    </location>
</feature>
<evidence type="ECO:0000256" key="1">
    <source>
        <dbReference type="ARBA" id="ARBA00000900"/>
    </source>
</evidence>
<evidence type="ECO:0000313" key="25">
    <source>
        <dbReference type="EMBL" id="PCH38443.1"/>
    </source>
</evidence>
<dbReference type="PROSITE" id="PS50089">
    <property type="entry name" value="ZF_RING_2"/>
    <property type="match status" value="1"/>
</dbReference>
<dbReference type="PROSITE" id="PS00518">
    <property type="entry name" value="ZF_RING_1"/>
    <property type="match status" value="1"/>
</dbReference>
<evidence type="ECO:0000313" key="26">
    <source>
        <dbReference type="Proteomes" id="UP000218811"/>
    </source>
</evidence>
<dbReference type="GO" id="GO:0006281">
    <property type="term" value="P:DNA repair"/>
    <property type="evidence" value="ECO:0007669"/>
    <property type="project" value="UniProtKB-KW"/>
</dbReference>
<dbReference type="Gene3D" id="3.30.40.10">
    <property type="entry name" value="Zinc/RING finger domain, C3HC4 (zinc finger)"/>
    <property type="match status" value="1"/>
</dbReference>
<keyword evidence="26" id="KW-1185">Reference proteome</keyword>
<gene>
    <name evidence="25" type="ORF">WOLCODRAFT_161580</name>
</gene>
<proteinExistence type="inferred from homology"/>
<dbReference type="InterPro" id="IPR017907">
    <property type="entry name" value="Znf_RING_CS"/>
</dbReference>
<dbReference type="PANTHER" id="PTHR14134">
    <property type="entry name" value="E3 UBIQUITIN-PROTEIN LIGASE RAD18"/>
    <property type="match status" value="1"/>
</dbReference>
<dbReference type="FunFam" id="3.30.40.10:FF:000172">
    <property type="entry name" value="E3 ubiquitin-protein ligase RAD18"/>
    <property type="match status" value="1"/>
</dbReference>
<reference evidence="25 26" key="1">
    <citation type="journal article" date="2012" name="Science">
        <title>The Paleozoic origin of enzymatic lignin decomposition reconstructed from 31 fungal genomes.</title>
        <authorList>
            <person name="Floudas D."/>
            <person name="Binder M."/>
            <person name="Riley R."/>
            <person name="Barry K."/>
            <person name="Blanchette R.A."/>
            <person name="Henrissat B."/>
            <person name="Martinez A.T."/>
            <person name="Otillar R."/>
            <person name="Spatafora J.W."/>
            <person name="Yadav J.S."/>
            <person name="Aerts A."/>
            <person name="Benoit I."/>
            <person name="Boyd A."/>
            <person name="Carlson A."/>
            <person name="Copeland A."/>
            <person name="Coutinho P.M."/>
            <person name="de Vries R.P."/>
            <person name="Ferreira P."/>
            <person name="Findley K."/>
            <person name="Foster B."/>
            <person name="Gaskell J."/>
            <person name="Glotzer D."/>
            <person name="Gorecki P."/>
            <person name="Heitman J."/>
            <person name="Hesse C."/>
            <person name="Hori C."/>
            <person name="Igarashi K."/>
            <person name="Jurgens J.A."/>
            <person name="Kallen N."/>
            <person name="Kersten P."/>
            <person name="Kohler A."/>
            <person name="Kuees U."/>
            <person name="Kumar T.K.A."/>
            <person name="Kuo A."/>
            <person name="LaButti K."/>
            <person name="Larrondo L.F."/>
            <person name="Lindquist E."/>
            <person name="Ling A."/>
            <person name="Lombard V."/>
            <person name="Lucas S."/>
            <person name="Lundell T."/>
            <person name="Martin R."/>
            <person name="McLaughlin D.J."/>
            <person name="Morgenstern I."/>
            <person name="Morin E."/>
            <person name="Murat C."/>
            <person name="Nagy L.G."/>
            <person name="Nolan M."/>
            <person name="Ohm R.A."/>
            <person name="Patyshakuliyeva A."/>
            <person name="Rokas A."/>
            <person name="Ruiz-Duenas F.J."/>
            <person name="Sabat G."/>
            <person name="Salamov A."/>
            <person name="Samejima M."/>
            <person name="Schmutz J."/>
            <person name="Slot J.C."/>
            <person name="St John F."/>
            <person name="Stenlid J."/>
            <person name="Sun H."/>
            <person name="Sun S."/>
            <person name="Syed K."/>
            <person name="Tsang A."/>
            <person name="Wiebenga A."/>
            <person name="Young D."/>
            <person name="Pisabarro A."/>
            <person name="Eastwood D.C."/>
            <person name="Martin F."/>
            <person name="Cullen D."/>
            <person name="Grigoriev I.V."/>
            <person name="Hibbett D.S."/>
        </authorList>
    </citation>
    <scope>NUCLEOTIDE SEQUENCE [LARGE SCALE GENOMIC DNA]</scope>
    <source>
        <strain evidence="25 26">MD-104</strain>
    </source>
</reference>
<dbReference type="NCBIfam" id="TIGR00599">
    <property type="entry name" value="rad18"/>
    <property type="match status" value="1"/>
</dbReference>
<dbReference type="PANTHER" id="PTHR14134:SF2">
    <property type="entry name" value="E3 UBIQUITIN-PROTEIN LIGASE RAD18"/>
    <property type="match status" value="1"/>
</dbReference>
<dbReference type="STRING" id="742152.A0A2H3JF75"/>
<dbReference type="OrthoDB" id="9049620at2759"/>
<comment type="catalytic activity">
    <reaction evidence="1">
        <text>S-ubiquitinyl-[E2 ubiquitin-conjugating enzyme]-L-cysteine + [acceptor protein]-L-lysine = [E2 ubiquitin-conjugating enzyme]-L-cysteine + N(6)-ubiquitinyl-[acceptor protein]-L-lysine.</text>
        <dbReference type="EC" id="2.3.2.27"/>
    </reaction>
</comment>
<dbReference type="EC" id="2.3.2.27" evidence="5"/>
<keyword evidence="7" id="KW-0808">Transferase</keyword>
<dbReference type="InterPro" id="IPR004580">
    <property type="entry name" value="Rad18_fungi"/>
</dbReference>
<dbReference type="SMART" id="SM00184">
    <property type="entry name" value="RING"/>
    <property type="match status" value="1"/>
</dbReference>
<feature type="compositionally biased region" description="Polar residues" evidence="21">
    <location>
        <begin position="224"/>
        <end position="240"/>
    </location>
</feature>
<dbReference type="AlphaFoldDB" id="A0A2H3JF75"/>
<evidence type="ECO:0000256" key="10">
    <source>
        <dbReference type="ARBA" id="ARBA00022771"/>
    </source>
</evidence>
<evidence type="ECO:0000256" key="17">
    <source>
        <dbReference type="ARBA" id="ARBA00074353"/>
    </source>
</evidence>
<dbReference type="InterPro" id="IPR039577">
    <property type="entry name" value="Rad18"/>
</dbReference>
<evidence type="ECO:0000256" key="8">
    <source>
        <dbReference type="ARBA" id="ARBA00022723"/>
    </source>
</evidence>
<keyword evidence="13" id="KW-0238">DNA-binding</keyword>
<evidence type="ECO:0000256" key="12">
    <source>
        <dbReference type="ARBA" id="ARBA00022833"/>
    </source>
</evidence>
<dbReference type="GO" id="GO:0003697">
    <property type="term" value="F:single-stranded DNA binding"/>
    <property type="evidence" value="ECO:0007669"/>
    <property type="project" value="InterPro"/>
</dbReference>
<dbReference type="Pfam" id="PF13923">
    <property type="entry name" value="zf-C3HC4_2"/>
    <property type="match status" value="1"/>
</dbReference>
<dbReference type="SUPFAM" id="SSF57850">
    <property type="entry name" value="RING/U-box"/>
    <property type="match status" value="1"/>
</dbReference>
<evidence type="ECO:0000256" key="2">
    <source>
        <dbReference type="ARBA" id="ARBA00004123"/>
    </source>
</evidence>
<organism evidence="25 26">
    <name type="scientific">Wolfiporia cocos (strain MD-104)</name>
    <name type="common">Brown rot fungus</name>
    <dbReference type="NCBI Taxonomy" id="742152"/>
    <lineage>
        <taxon>Eukaryota</taxon>
        <taxon>Fungi</taxon>
        <taxon>Dikarya</taxon>
        <taxon>Basidiomycota</taxon>
        <taxon>Agaricomycotina</taxon>
        <taxon>Agaricomycetes</taxon>
        <taxon>Polyporales</taxon>
        <taxon>Phaeolaceae</taxon>
        <taxon>Wolfiporia</taxon>
    </lineage>
</organism>
<dbReference type="GO" id="GO:0061630">
    <property type="term" value="F:ubiquitin protein ligase activity"/>
    <property type="evidence" value="ECO:0007669"/>
    <property type="project" value="UniProtKB-EC"/>
</dbReference>
<evidence type="ECO:0000259" key="24">
    <source>
        <dbReference type="PROSITE" id="PS51908"/>
    </source>
</evidence>
<keyword evidence="9 20" id="KW-0227">DNA damage</keyword>
<dbReference type="SMART" id="SM00513">
    <property type="entry name" value="SAP"/>
    <property type="match status" value="1"/>
</dbReference>